<feature type="transmembrane region" description="Helical" evidence="2">
    <location>
        <begin position="53"/>
        <end position="71"/>
    </location>
</feature>
<protein>
    <submittedName>
        <fullName evidence="3">Uncharacterized protein</fullName>
    </submittedName>
</protein>
<dbReference type="STRING" id="525918.SAMN05660964_01096"/>
<organism evidence="3 4">
    <name type="scientific">Thiothrix caldifontis</name>
    <dbReference type="NCBI Taxonomy" id="525918"/>
    <lineage>
        <taxon>Bacteria</taxon>
        <taxon>Pseudomonadati</taxon>
        <taxon>Pseudomonadota</taxon>
        <taxon>Gammaproteobacteria</taxon>
        <taxon>Thiotrichales</taxon>
        <taxon>Thiotrichaceae</taxon>
        <taxon>Thiothrix</taxon>
    </lineage>
</organism>
<feature type="transmembrane region" description="Helical" evidence="2">
    <location>
        <begin position="25"/>
        <end position="47"/>
    </location>
</feature>
<name>A0A1H3ZA02_9GAMM</name>
<dbReference type="Proteomes" id="UP000199397">
    <property type="component" value="Unassembled WGS sequence"/>
</dbReference>
<reference evidence="3 4" key="1">
    <citation type="submission" date="2016-10" db="EMBL/GenBank/DDBJ databases">
        <authorList>
            <person name="de Groot N.N."/>
        </authorList>
    </citation>
    <scope>NUCLEOTIDE SEQUENCE [LARGE SCALE GENOMIC DNA]</scope>
    <source>
        <strain evidence="3 4">DSM 21228</strain>
    </source>
</reference>
<sequence length="78" mass="8816">MSQPQHDDQHEAKPMEHTSPPKQSILSCDPAVLAILLVFVLFFSALLPSAWPLIVGATVVGLAIRWGVLWYDRHREKR</sequence>
<dbReference type="RefSeq" id="WP_093066202.1">
    <property type="nucleotide sequence ID" value="NZ_FNQP01000005.1"/>
</dbReference>
<keyword evidence="2" id="KW-0812">Transmembrane</keyword>
<dbReference type="AlphaFoldDB" id="A0A1H3ZA02"/>
<feature type="compositionally biased region" description="Basic and acidic residues" evidence="1">
    <location>
        <begin position="1"/>
        <end position="16"/>
    </location>
</feature>
<evidence type="ECO:0000256" key="1">
    <source>
        <dbReference type="SAM" id="MobiDB-lite"/>
    </source>
</evidence>
<dbReference type="EMBL" id="FNQP01000005">
    <property type="protein sequence ID" value="SEA20194.1"/>
    <property type="molecule type" value="Genomic_DNA"/>
</dbReference>
<keyword evidence="4" id="KW-1185">Reference proteome</keyword>
<keyword evidence="2" id="KW-0472">Membrane</keyword>
<accession>A0A1H3ZA02</accession>
<gene>
    <name evidence="3" type="ORF">SAMN05660964_01096</name>
</gene>
<keyword evidence="2" id="KW-1133">Transmembrane helix</keyword>
<proteinExistence type="predicted"/>
<evidence type="ECO:0000313" key="4">
    <source>
        <dbReference type="Proteomes" id="UP000199397"/>
    </source>
</evidence>
<feature type="region of interest" description="Disordered" evidence="1">
    <location>
        <begin position="1"/>
        <end position="23"/>
    </location>
</feature>
<evidence type="ECO:0000313" key="3">
    <source>
        <dbReference type="EMBL" id="SEA20194.1"/>
    </source>
</evidence>
<evidence type="ECO:0000256" key="2">
    <source>
        <dbReference type="SAM" id="Phobius"/>
    </source>
</evidence>